<accession>A0ACB9RKZ1</accession>
<keyword evidence="2" id="KW-1185">Reference proteome</keyword>
<evidence type="ECO:0000313" key="1">
    <source>
        <dbReference type="EMBL" id="KAI4379648.1"/>
    </source>
</evidence>
<name>A0ACB9RKZ1_9MYRT</name>
<evidence type="ECO:0000313" key="2">
    <source>
        <dbReference type="Proteomes" id="UP001057402"/>
    </source>
</evidence>
<sequence>MDGSRPYGFVIDNNNTMQLERYHPPGQTPQPPQQQQQVRPYHCASFGGNGDLEANKGRAGVPSRSWSLGDADIQRKRRVAGYKMYGVEGKVKGSFRKSFRWLRDRYSQVVYGWR</sequence>
<comment type="caution">
    <text evidence="1">The sequence shown here is derived from an EMBL/GenBank/DDBJ whole genome shotgun (WGS) entry which is preliminary data.</text>
</comment>
<reference evidence="2" key="1">
    <citation type="journal article" date="2023" name="Front. Plant Sci.">
        <title>Chromosomal-level genome assembly of Melastoma candidum provides insights into trichome evolution.</title>
        <authorList>
            <person name="Zhong Y."/>
            <person name="Wu W."/>
            <person name="Sun C."/>
            <person name="Zou P."/>
            <person name="Liu Y."/>
            <person name="Dai S."/>
            <person name="Zhou R."/>
        </authorList>
    </citation>
    <scope>NUCLEOTIDE SEQUENCE [LARGE SCALE GENOMIC DNA]</scope>
</reference>
<organism evidence="1 2">
    <name type="scientific">Melastoma candidum</name>
    <dbReference type="NCBI Taxonomy" id="119954"/>
    <lineage>
        <taxon>Eukaryota</taxon>
        <taxon>Viridiplantae</taxon>
        <taxon>Streptophyta</taxon>
        <taxon>Embryophyta</taxon>
        <taxon>Tracheophyta</taxon>
        <taxon>Spermatophyta</taxon>
        <taxon>Magnoliopsida</taxon>
        <taxon>eudicotyledons</taxon>
        <taxon>Gunneridae</taxon>
        <taxon>Pentapetalae</taxon>
        <taxon>rosids</taxon>
        <taxon>malvids</taxon>
        <taxon>Myrtales</taxon>
        <taxon>Melastomataceae</taxon>
        <taxon>Melastomatoideae</taxon>
        <taxon>Melastomateae</taxon>
        <taxon>Melastoma</taxon>
    </lineage>
</organism>
<gene>
    <name evidence="1" type="ORF">MLD38_005920</name>
</gene>
<dbReference type="Proteomes" id="UP001057402">
    <property type="component" value="Chromosome 3"/>
</dbReference>
<proteinExistence type="predicted"/>
<dbReference type="EMBL" id="CM042882">
    <property type="protein sequence ID" value="KAI4379648.1"/>
    <property type="molecule type" value="Genomic_DNA"/>
</dbReference>
<protein>
    <submittedName>
        <fullName evidence="1">Uncharacterized protein</fullName>
    </submittedName>
</protein>